<sequence>MAFLDGPLDFITVKTTLPIRPLPAHATREPVLTPKLLIRPLQESDLPALHALRSQQEVMRWTSAARADADMAETETKLRMHLPPNDANSLNTAICLQETGEFVGIGGCHMFSGEFGWPVIGYMLASQHWGKGYASEFVKAFLGMWWALPREEVELSVDRGTARITGKTPEGVALAEEVYTAVTVPDNFGSQKVLERAGFEKVRAWEDVDPADPSGQTMEICLGYAVVRPQSEGSN</sequence>
<dbReference type="InterPro" id="IPR051531">
    <property type="entry name" value="N-acetyltransferase"/>
</dbReference>
<dbReference type="OrthoDB" id="4072826at2759"/>
<evidence type="ECO:0000313" key="2">
    <source>
        <dbReference type="EMBL" id="KAH6687793.1"/>
    </source>
</evidence>
<organism evidence="2 3">
    <name type="scientific">Plectosphaerella plurivora</name>
    <dbReference type="NCBI Taxonomy" id="936078"/>
    <lineage>
        <taxon>Eukaryota</taxon>
        <taxon>Fungi</taxon>
        <taxon>Dikarya</taxon>
        <taxon>Ascomycota</taxon>
        <taxon>Pezizomycotina</taxon>
        <taxon>Sordariomycetes</taxon>
        <taxon>Hypocreomycetidae</taxon>
        <taxon>Glomerellales</taxon>
        <taxon>Plectosphaerellaceae</taxon>
        <taxon>Plectosphaerella</taxon>
    </lineage>
</organism>
<dbReference type="Pfam" id="PF13302">
    <property type="entry name" value="Acetyltransf_3"/>
    <property type="match status" value="1"/>
</dbReference>
<dbReference type="InterPro" id="IPR000182">
    <property type="entry name" value="GNAT_dom"/>
</dbReference>
<feature type="domain" description="N-acetyltransferase" evidence="1">
    <location>
        <begin position="36"/>
        <end position="219"/>
    </location>
</feature>
<gene>
    <name evidence="2" type="ORF">F5X68DRAFT_6528</name>
</gene>
<dbReference type="PANTHER" id="PTHR43792:SF1">
    <property type="entry name" value="N-ACETYLTRANSFERASE DOMAIN-CONTAINING PROTEIN"/>
    <property type="match status" value="1"/>
</dbReference>
<dbReference type="EMBL" id="JAGSXJ010000010">
    <property type="protein sequence ID" value="KAH6687793.1"/>
    <property type="molecule type" value="Genomic_DNA"/>
</dbReference>
<name>A0A9P9AAQ5_9PEZI</name>
<proteinExistence type="predicted"/>
<dbReference type="Gene3D" id="3.40.630.30">
    <property type="match status" value="1"/>
</dbReference>
<reference evidence="2" key="1">
    <citation type="journal article" date="2021" name="Nat. Commun.">
        <title>Genetic determinants of endophytism in the Arabidopsis root mycobiome.</title>
        <authorList>
            <person name="Mesny F."/>
            <person name="Miyauchi S."/>
            <person name="Thiergart T."/>
            <person name="Pickel B."/>
            <person name="Atanasova L."/>
            <person name="Karlsson M."/>
            <person name="Huettel B."/>
            <person name="Barry K.W."/>
            <person name="Haridas S."/>
            <person name="Chen C."/>
            <person name="Bauer D."/>
            <person name="Andreopoulos W."/>
            <person name="Pangilinan J."/>
            <person name="LaButti K."/>
            <person name="Riley R."/>
            <person name="Lipzen A."/>
            <person name="Clum A."/>
            <person name="Drula E."/>
            <person name="Henrissat B."/>
            <person name="Kohler A."/>
            <person name="Grigoriev I.V."/>
            <person name="Martin F.M."/>
            <person name="Hacquard S."/>
        </authorList>
    </citation>
    <scope>NUCLEOTIDE SEQUENCE</scope>
    <source>
        <strain evidence="2">MPI-SDFR-AT-0117</strain>
    </source>
</reference>
<evidence type="ECO:0000259" key="1">
    <source>
        <dbReference type="PROSITE" id="PS51186"/>
    </source>
</evidence>
<dbReference type="PROSITE" id="PS51186">
    <property type="entry name" value="GNAT"/>
    <property type="match status" value="1"/>
</dbReference>
<keyword evidence="3" id="KW-1185">Reference proteome</keyword>
<dbReference type="AlphaFoldDB" id="A0A9P9AAQ5"/>
<dbReference type="Proteomes" id="UP000770015">
    <property type="component" value="Unassembled WGS sequence"/>
</dbReference>
<comment type="caution">
    <text evidence="2">The sequence shown here is derived from an EMBL/GenBank/DDBJ whole genome shotgun (WGS) entry which is preliminary data.</text>
</comment>
<dbReference type="PANTHER" id="PTHR43792">
    <property type="entry name" value="GNAT FAMILY, PUTATIVE (AFU_ORTHOLOGUE AFUA_3G00765)-RELATED-RELATED"/>
    <property type="match status" value="1"/>
</dbReference>
<evidence type="ECO:0000313" key="3">
    <source>
        <dbReference type="Proteomes" id="UP000770015"/>
    </source>
</evidence>
<accession>A0A9P9AAQ5</accession>
<dbReference type="InterPro" id="IPR016181">
    <property type="entry name" value="Acyl_CoA_acyltransferase"/>
</dbReference>
<protein>
    <submittedName>
        <fullName evidence="2">GNAT domain-containing protein</fullName>
    </submittedName>
</protein>
<dbReference type="SUPFAM" id="SSF55729">
    <property type="entry name" value="Acyl-CoA N-acyltransferases (Nat)"/>
    <property type="match status" value="1"/>
</dbReference>
<dbReference type="GO" id="GO:0016747">
    <property type="term" value="F:acyltransferase activity, transferring groups other than amino-acyl groups"/>
    <property type="evidence" value="ECO:0007669"/>
    <property type="project" value="InterPro"/>
</dbReference>